<reference evidence="4 5" key="1">
    <citation type="submission" date="2015-09" db="EMBL/GenBank/DDBJ databases">
        <authorList>
            <consortium name="Pathogen Informatics"/>
        </authorList>
    </citation>
    <scope>NUCLEOTIDE SEQUENCE [LARGE SCALE GENOMIC DNA]</scope>
    <source>
        <strain evidence="4 5">2789STDY5834928</strain>
    </source>
</reference>
<dbReference type="PANTHER" id="PTHR43278:SF4">
    <property type="entry name" value="NAD(P)H-DEPENDENT FMN-CONTAINING OXIDOREDUCTASE YWQN-RELATED"/>
    <property type="match status" value="1"/>
</dbReference>
<dbReference type="Pfam" id="PF03358">
    <property type="entry name" value="FMN_red"/>
    <property type="match status" value="1"/>
</dbReference>
<dbReference type="Proteomes" id="UP000095662">
    <property type="component" value="Unassembled WGS sequence"/>
</dbReference>
<dbReference type="InterPro" id="IPR051796">
    <property type="entry name" value="ISF_SsuE-like"/>
</dbReference>
<dbReference type="AlphaFoldDB" id="A0A174ZHV8"/>
<gene>
    <name evidence="4" type="ORF">ERS852540_00895</name>
</gene>
<evidence type="ECO:0000313" key="4">
    <source>
        <dbReference type="EMBL" id="CUQ84499.1"/>
    </source>
</evidence>
<evidence type="ECO:0000256" key="1">
    <source>
        <dbReference type="ARBA" id="ARBA00022630"/>
    </source>
</evidence>
<organism evidence="4 5">
    <name type="scientific">[Eubacterium] siraeum</name>
    <dbReference type="NCBI Taxonomy" id="39492"/>
    <lineage>
        <taxon>Bacteria</taxon>
        <taxon>Bacillati</taxon>
        <taxon>Bacillota</taxon>
        <taxon>Clostridia</taxon>
        <taxon>Eubacteriales</taxon>
        <taxon>Oscillospiraceae</taxon>
        <taxon>Oscillospiraceae incertae sedis</taxon>
    </lineage>
</organism>
<keyword evidence="1" id="KW-0285">Flavoprotein</keyword>
<evidence type="ECO:0000313" key="5">
    <source>
        <dbReference type="Proteomes" id="UP000095662"/>
    </source>
</evidence>
<dbReference type="SUPFAM" id="SSF52218">
    <property type="entry name" value="Flavoproteins"/>
    <property type="match status" value="1"/>
</dbReference>
<proteinExistence type="predicted"/>
<dbReference type="Gene3D" id="3.40.50.360">
    <property type="match status" value="1"/>
</dbReference>
<dbReference type="STRING" id="39492.ERS852540_00895"/>
<evidence type="ECO:0000259" key="3">
    <source>
        <dbReference type="Pfam" id="PF03358"/>
    </source>
</evidence>
<dbReference type="InterPro" id="IPR005025">
    <property type="entry name" value="FMN_Rdtase-like_dom"/>
</dbReference>
<accession>A0A174ZHV8</accession>
<dbReference type="EMBL" id="CZBY01000005">
    <property type="protein sequence ID" value="CUQ84499.1"/>
    <property type="molecule type" value="Genomic_DNA"/>
</dbReference>
<name>A0A174ZHV8_9FIRM</name>
<dbReference type="PANTHER" id="PTHR43278">
    <property type="entry name" value="NAD(P)H-DEPENDENT FMN-CONTAINING OXIDOREDUCTASE YWQN-RELATED"/>
    <property type="match status" value="1"/>
</dbReference>
<keyword evidence="2" id="KW-0288">FMN</keyword>
<dbReference type="OrthoDB" id="9790975at2"/>
<protein>
    <submittedName>
        <fullName evidence="4">Cd1</fullName>
    </submittedName>
</protein>
<sequence length="206" mass="22348">MKVLMLNGSPKANGNTNAALLEVGRALENEGISYEIFQMGGKPVRDCIGCGQCSEKGCAFNDDDVNEFIAKAKEADGFVFGTPVYYAHPSGRILSFLDRAFYAGGAAFRFKPGASVAVARRGGSSASFDCLNKYFGIAQMPVVGSTYWNMVYGRVPGEAEQDLEGMQTMQNLAKNMAWMMKCFELGRKNGIALPDTSAVVRTDFIR</sequence>
<feature type="domain" description="NADPH-dependent FMN reductase-like" evidence="3">
    <location>
        <begin position="1"/>
        <end position="150"/>
    </location>
</feature>
<evidence type="ECO:0000256" key="2">
    <source>
        <dbReference type="ARBA" id="ARBA00022643"/>
    </source>
</evidence>
<dbReference type="InterPro" id="IPR029039">
    <property type="entry name" value="Flavoprotein-like_sf"/>
</dbReference>
<dbReference type="GO" id="GO:0016491">
    <property type="term" value="F:oxidoreductase activity"/>
    <property type="evidence" value="ECO:0007669"/>
    <property type="project" value="InterPro"/>
</dbReference>